<dbReference type="Pfam" id="PF13456">
    <property type="entry name" value="RVT_3"/>
    <property type="match status" value="1"/>
</dbReference>
<dbReference type="Gene3D" id="3.30.420.10">
    <property type="entry name" value="Ribonuclease H-like superfamily/Ribonuclease H"/>
    <property type="match status" value="1"/>
</dbReference>
<dbReference type="InterPro" id="IPR002156">
    <property type="entry name" value="RNaseH_domain"/>
</dbReference>
<dbReference type="GO" id="GO:0003676">
    <property type="term" value="F:nucleic acid binding"/>
    <property type="evidence" value="ECO:0007669"/>
    <property type="project" value="InterPro"/>
</dbReference>
<evidence type="ECO:0000256" key="1">
    <source>
        <dbReference type="SAM" id="MobiDB-lite"/>
    </source>
</evidence>
<evidence type="ECO:0000313" key="3">
    <source>
        <dbReference type="EMBL" id="KAL0445894.1"/>
    </source>
</evidence>
<accession>A0AAW2WV23</accession>
<dbReference type="Gene3D" id="3.60.10.10">
    <property type="entry name" value="Endonuclease/exonuclease/phosphatase"/>
    <property type="match status" value="1"/>
</dbReference>
<dbReference type="PANTHER" id="PTHR46890">
    <property type="entry name" value="NON-LTR RETROLELEMENT REVERSE TRANSCRIPTASE-LIKE PROTEIN-RELATED"/>
    <property type="match status" value="1"/>
</dbReference>
<reference evidence="3" key="1">
    <citation type="submission" date="2020-06" db="EMBL/GenBank/DDBJ databases">
        <authorList>
            <person name="Li T."/>
            <person name="Hu X."/>
            <person name="Zhang T."/>
            <person name="Song X."/>
            <person name="Zhang H."/>
            <person name="Dai N."/>
            <person name="Sheng W."/>
            <person name="Hou X."/>
            <person name="Wei L."/>
        </authorList>
    </citation>
    <scope>NUCLEOTIDE SEQUENCE</scope>
    <source>
        <strain evidence="3">KEN1</strain>
        <tissue evidence="3">Leaf</tissue>
    </source>
</reference>
<feature type="domain" description="RNase H type-1" evidence="2">
    <location>
        <begin position="1163"/>
        <end position="1296"/>
    </location>
</feature>
<feature type="compositionally biased region" description="Low complexity" evidence="1">
    <location>
        <begin position="1"/>
        <end position="24"/>
    </location>
</feature>
<dbReference type="InterPro" id="IPR000477">
    <property type="entry name" value="RT_dom"/>
</dbReference>
<dbReference type="SUPFAM" id="SSF53098">
    <property type="entry name" value="Ribonuclease H-like"/>
    <property type="match status" value="1"/>
</dbReference>
<proteinExistence type="predicted"/>
<dbReference type="GO" id="GO:0004523">
    <property type="term" value="F:RNA-DNA hybrid ribonuclease activity"/>
    <property type="evidence" value="ECO:0007669"/>
    <property type="project" value="InterPro"/>
</dbReference>
<reference evidence="3" key="2">
    <citation type="journal article" date="2024" name="Plant">
        <title>Genomic evolution and insights into agronomic trait innovations of Sesamum species.</title>
        <authorList>
            <person name="Miao H."/>
            <person name="Wang L."/>
            <person name="Qu L."/>
            <person name="Liu H."/>
            <person name="Sun Y."/>
            <person name="Le M."/>
            <person name="Wang Q."/>
            <person name="Wei S."/>
            <person name="Zheng Y."/>
            <person name="Lin W."/>
            <person name="Duan Y."/>
            <person name="Cao H."/>
            <person name="Xiong S."/>
            <person name="Wang X."/>
            <person name="Wei L."/>
            <person name="Li C."/>
            <person name="Ma Q."/>
            <person name="Ju M."/>
            <person name="Zhao R."/>
            <person name="Li G."/>
            <person name="Mu C."/>
            <person name="Tian Q."/>
            <person name="Mei H."/>
            <person name="Zhang T."/>
            <person name="Gao T."/>
            <person name="Zhang H."/>
        </authorList>
    </citation>
    <scope>NUCLEOTIDE SEQUENCE</scope>
    <source>
        <strain evidence="3">KEN1</strain>
    </source>
</reference>
<dbReference type="CDD" id="cd06222">
    <property type="entry name" value="RNase_H_like"/>
    <property type="match status" value="1"/>
</dbReference>
<organism evidence="3">
    <name type="scientific">Sesamum latifolium</name>
    <dbReference type="NCBI Taxonomy" id="2727402"/>
    <lineage>
        <taxon>Eukaryota</taxon>
        <taxon>Viridiplantae</taxon>
        <taxon>Streptophyta</taxon>
        <taxon>Embryophyta</taxon>
        <taxon>Tracheophyta</taxon>
        <taxon>Spermatophyta</taxon>
        <taxon>Magnoliopsida</taxon>
        <taxon>eudicotyledons</taxon>
        <taxon>Gunneridae</taxon>
        <taxon>Pentapetalae</taxon>
        <taxon>asterids</taxon>
        <taxon>lamiids</taxon>
        <taxon>Lamiales</taxon>
        <taxon>Pedaliaceae</taxon>
        <taxon>Sesamum</taxon>
    </lineage>
</organism>
<dbReference type="InterPro" id="IPR044730">
    <property type="entry name" value="RNase_H-like_dom_plant"/>
</dbReference>
<dbReference type="EMBL" id="JACGWN010000006">
    <property type="protein sequence ID" value="KAL0445894.1"/>
    <property type="molecule type" value="Genomic_DNA"/>
</dbReference>
<feature type="region of interest" description="Disordered" evidence="1">
    <location>
        <begin position="222"/>
        <end position="246"/>
    </location>
</feature>
<comment type="caution">
    <text evidence="3">The sequence shown here is derived from an EMBL/GenBank/DDBJ whole genome shotgun (WGS) entry which is preliminary data.</text>
</comment>
<dbReference type="PROSITE" id="PS50879">
    <property type="entry name" value="RNASE_H_1"/>
    <property type="match status" value="1"/>
</dbReference>
<feature type="region of interest" description="Disordered" evidence="1">
    <location>
        <begin position="1"/>
        <end position="25"/>
    </location>
</feature>
<dbReference type="SUPFAM" id="SSF56219">
    <property type="entry name" value="DNase I-like"/>
    <property type="match status" value="1"/>
</dbReference>
<dbReference type="InterPro" id="IPR036397">
    <property type="entry name" value="RNaseH_sf"/>
</dbReference>
<protein>
    <recommendedName>
        <fullName evidence="2">RNase H type-1 domain-containing protein</fullName>
    </recommendedName>
</protein>
<dbReference type="CDD" id="cd01650">
    <property type="entry name" value="RT_nLTR_like"/>
    <property type="match status" value="1"/>
</dbReference>
<dbReference type="InterPro" id="IPR052343">
    <property type="entry name" value="Retrotransposon-Effector_Assoc"/>
</dbReference>
<dbReference type="InterPro" id="IPR036691">
    <property type="entry name" value="Endo/exonu/phosph_ase_sf"/>
</dbReference>
<evidence type="ECO:0000259" key="2">
    <source>
        <dbReference type="PROSITE" id="PS50879"/>
    </source>
</evidence>
<sequence length="1325" mass="148216">MSAAAGGSSPPSRSYRDAVAGAAVRPPPPSVSFDAALFRPMGMLTRDQGMKILRFTSEEIDRLSKPFRYSLGGVIPELPIQFFDKEALFSIGHLLGIPLQTDVSTATLVRPSVARVCVEINFLEPLQTEVALGFGTEIFIQPVLYERLPKYYGTCKNLGHGEEECYEKYKTKPVRPMDGQGASAPAPILAPARADLRIKLDAQRARRDLNNHRRGKRVVFEVSEARAHPEASSSGSKRDGEEMHDCDGPEIVMKEVRQPAGVVEDGKGGPGDGLHSTPGDDHQEGGTMSEMGQAVHEESTSEPVVQAAAVVREELPGQMRMRWLGGWHATGVVDHGRGRWVCEAFGFSRSWIGNDPTQRVLNRVTKENHLDFLAIMEPMVPLDGRFMARRLGFQDVISNCVNQIWFFWGLDVRCQVPLDHEQLLHLWLESNRWPKPIFLTAVNARCDIVERRHLWDALRTVSVGASPWIVGGDFNTVLSSNPGGAAPSSVAMSDFHDVIADCALVDAGYTGSPYTWYSSRLRQRLDRVLVFSCWMDVFPKMQVTHLELSKSDHRGLLVEAEITIDRKASSFRFQHMWAKHQGFLEVVHQNWQVVEAERNLKEADEAYDLDPCDRTLVERNRCLAELVRALVQEEAFWKQKAGVKWAKDGERNTRYFHSLVTKKRFWGTIFGIQHESEFLTDPMAITSLAASHFQQLLTAEPVFPEEMDMENLEDGLTDEDRRFLCDMPTQKEVRETVFSIEPESVAGPDGFGAFFYHTCWDFVSEDVFGAVTEFFRGVALAKSFTATTISLIPKTYCPASWSEYRPVSLCNVTNKICTMLMTIRLGRVLPKVLSLSQSGFVPGWLLSDNVLLAQELIHSLESRRADANVIFKLDMAKAYDRGDPLSPALFVLAADYLSRGLDRLFAAHPSMYYQAPGRVRVSHLAYADDMMIFTNICSQNIELLQDFLRAYQRVSGQLINNEKSSFIVGRQVSPLQTQAVQTVMGYRLKYLPVTYLGVPLYKKNRKACFFDPIIARIRSMLQGWAMTNLSHGGWLALIKSVLQATPLHQLQVRMTRLCGRGLVMGVLEESSLRDYPFTPAAFGRYLALFLVADNRNAAKYDGVQFSTNSIIFEVHRHLWTLYAAWILTSTQWKGDLHRAMAMGFVFRPTVPRAPRVVRWATPSPAWFKLNSDGSSLGNPGSVGTGGIIRDAAAQVRLAYQVALGTTTSVIAELTAVWRGLELAMAHGLAPIVVEVDATMVIQLLQSRTSGRWEVQHLIMRIVQIQHVLGSDVRHIFSEANGAADHLVKETASLQITRVLHPGDITGALRGILRLDRLGILHLPHG</sequence>
<feature type="compositionally biased region" description="Basic and acidic residues" evidence="1">
    <location>
        <begin position="236"/>
        <end position="246"/>
    </location>
</feature>
<dbReference type="InterPro" id="IPR012337">
    <property type="entry name" value="RNaseH-like_sf"/>
</dbReference>
<dbReference type="PANTHER" id="PTHR46890:SF28">
    <property type="entry name" value="REVERSE TRANSCRIPTASE DOMAIN-CONTAINING PROTEIN"/>
    <property type="match status" value="1"/>
</dbReference>
<dbReference type="Pfam" id="PF00078">
    <property type="entry name" value="RVT_1"/>
    <property type="match status" value="1"/>
</dbReference>
<name>A0AAW2WV23_9LAMI</name>
<gene>
    <name evidence="3" type="ORF">Slati_1717300</name>
</gene>
<feature type="region of interest" description="Disordered" evidence="1">
    <location>
        <begin position="261"/>
        <end position="287"/>
    </location>
</feature>